<keyword evidence="6" id="KW-0325">Glycoprotein</keyword>
<name>I0YKS7_COCSC</name>
<dbReference type="PANTHER" id="PTHR13481">
    <property type="entry name" value="SREBP REGULATING GENE PROTEIN"/>
    <property type="match status" value="1"/>
</dbReference>
<evidence type="ECO:0000256" key="3">
    <source>
        <dbReference type="ARBA" id="ARBA00022989"/>
    </source>
</evidence>
<dbReference type="Proteomes" id="UP000007264">
    <property type="component" value="Unassembled WGS sequence"/>
</dbReference>
<evidence type="ECO:0000256" key="6">
    <source>
        <dbReference type="ARBA" id="ARBA00023180"/>
    </source>
</evidence>
<evidence type="ECO:0000256" key="5">
    <source>
        <dbReference type="ARBA" id="ARBA00023136"/>
    </source>
</evidence>
<dbReference type="Pfam" id="PF10218">
    <property type="entry name" value="SPRING1"/>
    <property type="match status" value="1"/>
</dbReference>
<reference evidence="10 11" key="1">
    <citation type="journal article" date="2012" name="Genome Biol.">
        <title>The genome of the polar eukaryotic microalga coccomyxa subellipsoidea reveals traits of cold adaptation.</title>
        <authorList>
            <person name="Blanc G."/>
            <person name="Agarkova I."/>
            <person name="Grimwood J."/>
            <person name="Kuo A."/>
            <person name="Brueggeman A."/>
            <person name="Dunigan D."/>
            <person name="Gurnon J."/>
            <person name="Ladunga I."/>
            <person name="Lindquist E."/>
            <person name="Lucas S."/>
            <person name="Pangilinan J."/>
            <person name="Proschold T."/>
            <person name="Salamov A."/>
            <person name="Schmutz J."/>
            <person name="Weeks D."/>
            <person name="Yamada T."/>
            <person name="Claverie J.M."/>
            <person name="Grigoriev I."/>
            <person name="Van Etten J."/>
            <person name="Lomsadze A."/>
            <person name="Borodovsky M."/>
        </authorList>
    </citation>
    <scope>NUCLEOTIDE SEQUENCE [LARGE SCALE GENOMIC DNA]</scope>
    <source>
        <strain evidence="10 11">C-169</strain>
    </source>
</reference>
<dbReference type="GO" id="GO:2000640">
    <property type="term" value="P:positive regulation of SREBP signaling pathway"/>
    <property type="evidence" value="ECO:0007669"/>
    <property type="project" value="InterPro"/>
</dbReference>
<evidence type="ECO:0000256" key="7">
    <source>
        <dbReference type="ARBA" id="ARBA00023461"/>
    </source>
</evidence>
<evidence type="ECO:0000256" key="2">
    <source>
        <dbReference type="ARBA" id="ARBA00022692"/>
    </source>
</evidence>
<comment type="caution">
    <text evidence="10">The sequence shown here is derived from an EMBL/GenBank/DDBJ whole genome shotgun (WGS) entry which is preliminary data.</text>
</comment>
<evidence type="ECO:0000256" key="8">
    <source>
        <dbReference type="ARBA" id="ARBA00023485"/>
    </source>
</evidence>
<dbReference type="PANTHER" id="PTHR13481:SF0">
    <property type="entry name" value="SREBP REGULATING GENE PROTEIN"/>
    <property type="match status" value="1"/>
</dbReference>
<dbReference type="EMBL" id="AGSI01000021">
    <property type="protein sequence ID" value="EIE18996.1"/>
    <property type="molecule type" value="Genomic_DNA"/>
</dbReference>
<keyword evidence="3" id="KW-1133">Transmembrane helix</keyword>
<keyword evidence="4" id="KW-0333">Golgi apparatus</keyword>
<evidence type="ECO:0000313" key="11">
    <source>
        <dbReference type="Proteomes" id="UP000007264"/>
    </source>
</evidence>
<dbReference type="InterPro" id="IPR019352">
    <property type="entry name" value="SPRING1"/>
</dbReference>
<feature type="chain" id="PRO_5003636294" description="SREBP regulating gene protein" evidence="9">
    <location>
        <begin position="27"/>
        <end position="278"/>
    </location>
</feature>
<organism evidence="10 11">
    <name type="scientific">Coccomyxa subellipsoidea (strain C-169)</name>
    <name type="common">Green microalga</name>
    <dbReference type="NCBI Taxonomy" id="574566"/>
    <lineage>
        <taxon>Eukaryota</taxon>
        <taxon>Viridiplantae</taxon>
        <taxon>Chlorophyta</taxon>
        <taxon>core chlorophytes</taxon>
        <taxon>Trebouxiophyceae</taxon>
        <taxon>Trebouxiophyceae incertae sedis</taxon>
        <taxon>Coccomyxaceae</taxon>
        <taxon>Coccomyxa</taxon>
        <taxon>Coccomyxa subellipsoidea</taxon>
    </lineage>
</organism>
<keyword evidence="5" id="KW-0472">Membrane</keyword>
<dbReference type="AlphaFoldDB" id="I0YKS7"/>
<dbReference type="RefSeq" id="XP_005643540.1">
    <property type="nucleotide sequence ID" value="XM_005643483.1"/>
</dbReference>
<evidence type="ECO:0000256" key="1">
    <source>
        <dbReference type="ARBA" id="ARBA00004194"/>
    </source>
</evidence>
<dbReference type="KEGG" id="csl:COCSUDRAFT_31544"/>
<protein>
    <recommendedName>
        <fullName evidence="8">SREBP regulating gene protein</fullName>
    </recommendedName>
</protein>
<dbReference type="GeneID" id="17036946"/>
<keyword evidence="11" id="KW-1185">Reference proteome</keyword>
<gene>
    <name evidence="10" type="ORF">COCSUDRAFT_31544</name>
</gene>
<keyword evidence="9" id="KW-0732">Signal</keyword>
<comment type="similarity">
    <text evidence="7">Belongs to the SPRING family.</text>
</comment>
<proteinExistence type="inferred from homology"/>
<dbReference type="OrthoDB" id="70142at2759"/>
<evidence type="ECO:0000313" key="10">
    <source>
        <dbReference type="EMBL" id="EIE18996.1"/>
    </source>
</evidence>
<keyword evidence="2" id="KW-0812">Transmembrane</keyword>
<dbReference type="GO" id="GO:0000139">
    <property type="term" value="C:Golgi membrane"/>
    <property type="evidence" value="ECO:0007669"/>
    <property type="project" value="UniProtKB-SubCell"/>
</dbReference>
<evidence type="ECO:0000256" key="4">
    <source>
        <dbReference type="ARBA" id="ARBA00023034"/>
    </source>
</evidence>
<dbReference type="eggNOG" id="KOG3136">
    <property type="taxonomic scope" value="Eukaryota"/>
</dbReference>
<evidence type="ECO:0000256" key="9">
    <source>
        <dbReference type="SAM" id="SignalP"/>
    </source>
</evidence>
<accession>I0YKS7</accession>
<sequence>MQSLDRLLVPCLLVLLAAIKPLGVLGHRSLRIRDIPTTLQTCNNTIQGRWQVADSQGMLCSRQSLRPDNGCCSAGDKYSCATCNMHDSCCADYEHCVSCCQDPQHGLPDLSTVHRAPDRPETGLWPSVFEYCRNKCRTSSKSTVHENAYLSPFHHCFSSSGKPTTAAPPTPPIPKSVTVVLGSAGQSCNALCESTGRRCAQQHLASLNNCNVLREHYACEAGCEPDSGTADAPIYVNASAPKQQRPTICLTMDSKVNQFSCEATSASNHRLCPCIEAS</sequence>
<feature type="signal peptide" evidence="9">
    <location>
        <begin position="1"/>
        <end position="26"/>
    </location>
</feature>
<comment type="subcellular location">
    <subcellularLocation>
        <location evidence="1">Golgi apparatus membrane</location>
        <topology evidence="1">Single-pass membrane protein</topology>
    </subcellularLocation>
</comment>